<accession>A0A941DWK4</accession>
<reference evidence="2" key="1">
    <citation type="submission" date="2021-04" db="EMBL/GenBank/DDBJ databases">
        <title>Isolation and polyphasic classification of algal microorganism.</title>
        <authorList>
            <person name="Wang S."/>
        </authorList>
    </citation>
    <scope>NUCLEOTIDE SEQUENCE</scope>
    <source>
        <strain evidence="2">720a</strain>
    </source>
</reference>
<organism evidence="2 3">
    <name type="scientific">Virgibacillus salarius</name>
    <dbReference type="NCBI Taxonomy" id="447199"/>
    <lineage>
        <taxon>Bacteria</taxon>
        <taxon>Bacillati</taxon>
        <taxon>Bacillota</taxon>
        <taxon>Bacilli</taxon>
        <taxon>Bacillales</taxon>
        <taxon>Bacillaceae</taxon>
        <taxon>Virgibacillus</taxon>
    </lineage>
</organism>
<sequence>MKNNRLKKFIFLGSFLGIIGLLLIFFSNSMGMAFGDGWLVKSDYADSSIYNFQVKANTNKFLVIGGILFGIGLTTVLLSYYKELHNKE</sequence>
<keyword evidence="1" id="KW-0472">Membrane</keyword>
<proteinExistence type="predicted"/>
<keyword evidence="3" id="KW-1185">Reference proteome</keyword>
<gene>
    <name evidence="2" type="ORF">KCX74_05570</name>
</gene>
<evidence type="ECO:0000313" key="2">
    <source>
        <dbReference type="EMBL" id="MBR7795508.1"/>
    </source>
</evidence>
<dbReference type="AlphaFoldDB" id="A0A941DWK4"/>
<keyword evidence="1" id="KW-0812">Transmembrane</keyword>
<feature type="transmembrane region" description="Helical" evidence="1">
    <location>
        <begin position="9"/>
        <end position="34"/>
    </location>
</feature>
<evidence type="ECO:0000313" key="3">
    <source>
        <dbReference type="Proteomes" id="UP000675284"/>
    </source>
</evidence>
<keyword evidence="1" id="KW-1133">Transmembrane helix</keyword>
<name>A0A941DWK4_9BACI</name>
<dbReference type="EMBL" id="JAGSOT010000011">
    <property type="protein sequence ID" value="MBR7795508.1"/>
    <property type="molecule type" value="Genomic_DNA"/>
</dbReference>
<dbReference type="Proteomes" id="UP000675284">
    <property type="component" value="Unassembled WGS sequence"/>
</dbReference>
<feature type="transmembrane region" description="Helical" evidence="1">
    <location>
        <begin position="61"/>
        <end position="81"/>
    </location>
</feature>
<evidence type="ECO:0000256" key="1">
    <source>
        <dbReference type="SAM" id="Phobius"/>
    </source>
</evidence>
<comment type="caution">
    <text evidence="2">The sequence shown here is derived from an EMBL/GenBank/DDBJ whole genome shotgun (WGS) entry which is preliminary data.</text>
</comment>
<dbReference type="RefSeq" id="WP_166530079.1">
    <property type="nucleotide sequence ID" value="NZ_JAGSOT010000011.1"/>
</dbReference>
<protein>
    <submittedName>
        <fullName evidence="2">Uncharacterized protein</fullName>
    </submittedName>
</protein>